<evidence type="ECO:0000256" key="6">
    <source>
        <dbReference type="ARBA" id="ARBA00022679"/>
    </source>
</evidence>
<keyword evidence="2" id="KW-0813">Transport</keyword>
<dbReference type="InterPro" id="IPR003501">
    <property type="entry name" value="PTS_EIIB_2/3"/>
</dbReference>
<evidence type="ECO:0000256" key="4">
    <source>
        <dbReference type="ARBA" id="ARBA00022553"/>
    </source>
</evidence>
<feature type="transmembrane region" description="Helical" evidence="11">
    <location>
        <begin position="370"/>
        <end position="395"/>
    </location>
</feature>
<evidence type="ECO:0000259" key="12">
    <source>
        <dbReference type="PROSITE" id="PS51094"/>
    </source>
</evidence>
<dbReference type="Gene3D" id="3.40.50.2300">
    <property type="match status" value="1"/>
</dbReference>
<evidence type="ECO:0000313" key="15">
    <source>
        <dbReference type="EMBL" id="ADO82537.1"/>
    </source>
</evidence>
<dbReference type="PROSITE" id="PS00372">
    <property type="entry name" value="PTS_EIIA_TYPE_2_HIS"/>
    <property type="match status" value="1"/>
</dbReference>
<dbReference type="HOGENOM" id="CLU_013155_1_2_0"/>
<keyword evidence="5" id="KW-0762">Sugar transport</keyword>
<sequence length="643" mass="68451">MDLRKLTNENLIFLNSDFKNKKEILDVFIQKLYDEGKITSKEEFYSAVMEREAIGATGIGEGLAIPHGKSDAVKEASFVVATLNNEMEWETLDEEPVNLVILLAIPKSEEGSTHVDLLAKLTTKLADDDFREELVKSKDQKEFIDKLNIGEDTEKSEEVMAEDAKTIVAVTACPAGIAHTYMAAEALEKAGRKLGVRVKVEKQGAMGIEDRITDEDLNNAHAAIFAVEVAVKEAERFDGIPAVETAVADPLKRAEGIIKEALEAGKDGRTAAKRTSTPRKEMSAGEEAKKALLNGISHIVPLIVAGGTVLAIAVLIKEIFGLQELYGQEGSWLWMYRKLSGGMLGTLMVPVLAAYVSFSLADKPGLGPGFAAGLAANLISSGFLGGIAGGFIAGYTMKWVKKNVRGPQHLNGFFTFYLYPVIGTLVAGSLMLFVVGKPVAALNTGLTNYLNGLSGGNAMLLGAIIGAMVSFDLGGPVNKAAYAFCVGSMANGNFMPYATFASCKMVSAFTTTLATKLRPHLYSEEEIQCGNSTWILGLAGITEGAIPLMIEDPFRVIPSFVVGTAVTGAMVASTGIGLQVPGAGIISMFVLEAGKLSKLTEAGIWLGAALVGTAISTVVLTVLRSKKHKLLKQQAHMENAHTI</sequence>
<feature type="transmembrane region" description="Helical" evidence="11">
    <location>
        <begin position="455"/>
        <end position="473"/>
    </location>
</feature>
<keyword evidence="4" id="KW-0597">Phosphoprotein</keyword>
<dbReference type="OrthoDB" id="9782569at2"/>
<dbReference type="InterPro" id="IPR002178">
    <property type="entry name" value="PTS_EIIA_type-2_dom"/>
</dbReference>
<evidence type="ECO:0000259" key="14">
    <source>
        <dbReference type="PROSITE" id="PS51104"/>
    </source>
</evidence>
<dbReference type="SUPFAM" id="SSF52794">
    <property type="entry name" value="PTS system IIB component-like"/>
    <property type="match status" value="1"/>
</dbReference>
<dbReference type="GO" id="GO:0022877">
    <property type="term" value="F:protein-N(PI)-phosphohistidine-fructose phosphotransferase system transporter activity"/>
    <property type="evidence" value="ECO:0007669"/>
    <property type="project" value="InterPro"/>
</dbReference>
<evidence type="ECO:0000256" key="10">
    <source>
        <dbReference type="ARBA" id="ARBA00023136"/>
    </source>
</evidence>
<evidence type="ECO:0000256" key="11">
    <source>
        <dbReference type="SAM" id="Phobius"/>
    </source>
</evidence>
<dbReference type="AlphaFoldDB" id="E3H756"/>
<evidence type="ECO:0000256" key="9">
    <source>
        <dbReference type="ARBA" id="ARBA00022989"/>
    </source>
</evidence>
<dbReference type="eggNOG" id="COG1445">
    <property type="taxonomic scope" value="Bacteria"/>
</dbReference>
<dbReference type="NCBIfam" id="TIGR00829">
    <property type="entry name" value="FRU"/>
    <property type="match status" value="1"/>
</dbReference>
<dbReference type="CDD" id="cd05569">
    <property type="entry name" value="PTS_IIB_fructose"/>
    <property type="match status" value="1"/>
</dbReference>
<feature type="domain" description="PTS EIIA type-2" evidence="12">
    <location>
        <begin position="5"/>
        <end position="150"/>
    </location>
</feature>
<dbReference type="Gene3D" id="3.40.930.10">
    <property type="entry name" value="Mannitol-specific EII, Chain A"/>
    <property type="match status" value="1"/>
</dbReference>
<name>E3H756_ILYPC</name>
<dbReference type="InterPro" id="IPR013011">
    <property type="entry name" value="PTS_EIIB_2"/>
</dbReference>
<dbReference type="CDD" id="cd00211">
    <property type="entry name" value="PTS_IIA_fru"/>
    <property type="match status" value="1"/>
</dbReference>
<dbReference type="FunFam" id="3.40.50.2300:FF:000014">
    <property type="entry name" value="PTS system fructose-like transporter subunit IIB"/>
    <property type="match status" value="1"/>
</dbReference>
<evidence type="ECO:0000256" key="3">
    <source>
        <dbReference type="ARBA" id="ARBA00022475"/>
    </source>
</evidence>
<evidence type="ECO:0000256" key="8">
    <source>
        <dbReference type="ARBA" id="ARBA00022692"/>
    </source>
</evidence>
<keyword evidence="6" id="KW-0808">Transferase</keyword>
<gene>
    <name evidence="15" type="ordered locus">Ilyop_0751</name>
</gene>
<evidence type="ECO:0000256" key="2">
    <source>
        <dbReference type="ARBA" id="ARBA00022448"/>
    </source>
</evidence>
<dbReference type="InterPro" id="IPR036095">
    <property type="entry name" value="PTS_EIIB-like_sf"/>
</dbReference>
<keyword evidence="8 11" id="KW-0812">Transmembrane</keyword>
<dbReference type="Proteomes" id="UP000006875">
    <property type="component" value="Chromosome"/>
</dbReference>
<dbReference type="InterPro" id="IPR050864">
    <property type="entry name" value="Bacterial_PTS_Sugar_Transport"/>
</dbReference>
<feature type="transmembrane region" description="Helical" evidence="11">
    <location>
        <begin position="341"/>
        <end position="358"/>
    </location>
</feature>
<evidence type="ECO:0000259" key="13">
    <source>
        <dbReference type="PROSITE" id="PS51099"/>
    </source>
</evidence>
<feature type="domain" description="PTS EIIB type-2" evidence="13">
    <location>
        <begin position="167"/>
        <end position="263"/>
    </location>
</feature>
<dbReference type="NCBIfam" id="TIGR00848">
    <property type="entry name" value="fruA"/>
    <property type="match status" value="1"/>
</dbReference>
<reference evidence="15 16" key="1">
    <citation type="journal article" date="2010" name="Stand. Genomic Sci.">
        <title>Complete genome sequence of Ilyobacter polytropus type strain (CuHbu1).</title>
        <authorList>
            <person name="Sikorski J."/>
            <person name="Chertkov O."/>
            <person name="Lapidus A."/>
            <person name="Nolan M."/>
            <person name="Lucas S."/>
            <person name="Del Rio T.G."/>
            <person name="Tice H."/>
            <person name="Cheng J.F."/>
            <person name="Tapia R."/>
            <person name="Han C."/>
            <person name="Goodwin L."/>
            <person name="Pitluck S."/>
            <person name="Liolios K."/>
            <person name="Ivanova N."/>
            <person name="Mavromatis K."/>
            <person name="Mikhailova N."/>
            <person name="Pati A."/>
            <person name="Chen A."/>
            <person name="Palaniappan K."/>
            <person name="Land M."/>
            <person name="Hauser L."/>
            <person name="Chang Y.J."/>
            <person name="Jeffries C.D."/>
            <person name="Brambilla E."/>
            <person name="Yasawong M."/>
            <person name="Rohde M."/>
            <person name="Pukall R."/>
            <person name="Spring S."/>
            <person name="Goker M."/>
            <person name="Woyke T."/>
            <person name="Bristow J."/>
            <person name="Eisen J.A."/>
            <person name="Markowitz V."/>
            <person name="Hugenholtz P."/>
            <person name="Kyrpides N.C."/>
            <person name="Klenk H.P."/>
        </authorList>
    </citation>
    <scope>NUCLEOTIDE SEQUENCE [LARGE SCALE GENOMIC DNA]</scope>
    <source>
        <strain evidence="16">ATCC 51220 / DSM 2926 / LMG 16218 / CuHBu1</strain>
    </source>
</reference>
<keyword evidence="10 11" id="KW-0472">Membrane</keyword>
<evidence type="ECO:0000256" key="5">
    <source>
        <dbReference type="ARBA" id="ARBA00022597"/>
    </source>
</evidence>
<dbReference type="PROSITE" id="PS51094">
    <property type="entry name" value="PTS_EIIA_TYPE_2"/>
    <property type="match status" value="1"/>
</dbReference>
<dbReference type="InterPro" id="IPR016152">
    <property type="entry name" value="PTrfase/Anion_transptr"/>
</dbReference>
<feature type="transmembrane region" description="Helical" evidence="11">
    <location>
        <begin position="562"/>
        <end position="590"/>
    </location>
</feature>
<evidence type="ECO:0000313" key="16">
    <source>
        <dbReference type="Proteomes" id="UP000006875"/>
    </source>
</evidence>
<protein>
    <submittedName>
        <fullName evidence="15">PTS system mannosylglycerate-specific IIB, IIA, IIC components Fru family</fullName>
    </submittedName>
</protein>
<keyword evidence="16" id="KW-1185">Reference proteome</keyword>
<dbReference type="InterPro" id="IPR013014">
    <property type="entry name" value="PTS_EIIC_2"/>
</dbReference>
<dbReference type="GO" id="GO:0005351">
    <property type="term" value="F:carbohydrate:proton symporter activity"/>
    <property type="evidence" value="ECO:0007669"/>
    <property type="project" value="InterPro"/>
</dbReference>
<accession>E3H756</accession>
<feature type="transmembrane region" description="Helical" evidence="11">
    <location>
        <begin position="602"/>
        <end position="623"/>
    </location>
</feature>
<proteinExistence type="predicted"/>
<dbReference type="GO" id="GO:0090563">
    <property type="term" value="F:protein-phosphocysteine-sugar phosphotransferase activity"/>
    <property type="evidence" value="ECO:0007669"/>
    <property type="project" value="TreeGrafter"/>
</dbReference>
<dbReference type="Pfam" id="PF00359">
    <property type="entry name" value="PTS_EIIA_2"/>
    <property type="match status" value="1"/>
</dbReference>
<dbReference type="PROSITE" id="PS51099">
    <property type="entry name" value="PTS_EIIB_TYPE_2"/>
    <property type="match status" value="1"/>
</dbReference>
<dbReference type="InterPro" id="IPR003353">
    <property type="entry name" value="PTS_IIB_fruc"/>
</dbReference>
<dbReference type="STRING" id="572544.Ilyop_0751"/>
<dbReference type="eggNOG" id="COG1299">
    <property type="taxonomic scope" value="Bacteria"/>
</dbReference>
<dbReference type="Pfam" id="PF02302">
    <property type="entry name" value="PTS_IIB"/>
    <property type="match status" value="1"/>
</dbReference>
<dbReference type="EMBL" id="CP002281">
    <property type="protein sequence ID" value="ADO82537.1"/>
    <property type="molecule type" value="Genomic_DNA"/>
</dbReference>
<keyword evidence="7" id="KW-0598">Phosphotransferase system</keyword>
<dbReference type="KEGG" id="ipo:Ilyop_0751"/>
<dbReference type="PROSITE" id="PS51104">
    <property type="entry name" value="PTS_EIIC_TYPE_2"/>
    <property type="match status" value="1"/>
</dbReference>
<dbReference type="PANTHER" id="PTHR30505">
    <property type="entry name" value="FRUCTOSE-LIKE PERMEASE"/>
    <property type="match status" value="1"/>
</dbReference>
<dbReference type="eggNOG" id="COG1762">
    <property type="taxonomic scope" value="Bacteria"/>
</dbReference>
<dbReference type="InterPro" id="IPR006327">
    <property type="entry name" value="PTS_IIC_fruc"/>
</dbReference>
<feature type="domain" description="PTS EIIC type-2" evidence="14">
    <location>
        <begin position="288"/>
        <end position="633"/>
    </location>
</feature>
<dbReference type="PANTHER" id="PTHR30505:SF28">
    <property type="entry name" value="PTS SYSTEM 2-O-ALPHA-MANNOSYL-D-GLYCERATE-SPECIFIC EIIABC COMPONENT"/>
    <property type="match status" value="1"/>
</dbReference>
<keyword evidence="9 11" id="KW-1133">Transmembrane helix</keyword>
<dbReference type="GO" id="GO:0009401">
    <property type="term" value="P:phosphoenolpyruvate-dependent sugar phosphotransferase system"/>
    <property type="evidence" value="ECO:0007669"/>
    <property type="project" value="UniProtKB-KW"/>
</dbReference>
<feature type="transmembrane region" description="Helical" evidence="11">
    <location>
        <begin position="416"/>
        <end position="435"/>
    </location>
</feature>
<dbReference type="NCBIfam" id="TIGR01427">
    <property type="entry name" value="PTS_IIC_fructo"/>
    <property type="match status" value="1"/>
</dbReference>
<dbReference type="RefSeq" id="WP_013387207.1">
    <property type="nucleotide sequence ID" value="NC_014632.1"/>
</dbReference>
<dbReference type="InterPro" id="IPR003352">
    <property type="entry name" value="PTS_EIIC"/>
</dbReference>
<dbReference type="InterPro" id="IPR004715">
    <property type="entry name" value="PTS_IIA_fruc"/>
</dbReference>
<dbReference type="Pfam" id="PF02378">
    <property type="entry name" value="PTS_EIIC"/>
    <property type="match status" value="1"/>
</dbReference>
<dbReference type="SUPFAM" id="SSF55804">
    <property type="entry name" value="Phoshotransferase/anion transport protein"/>
    <property type="match status" value="1"/>
</dbReference>
<evidence type="ECO:0000256" key="1">
    <source>
        <dbReference type="ARBA" id="ARBA00004429"/>
    </source>
</evidence>
<dbReference type="NCBIfam" id="NF007293">
    <property type="entry name" value="PRK09765.1"/>
    <property type="match status" value="1"/>
</dbReference>
<keyword evidence="3" id="KW-1003">Cell membrane</keyword>
<dbReference type="GO" id="GO:0005886">
    <property type="term" value="C:plasma membrane"/>
    <property type="evidence" value="ECO:0007669"/>
    <property type="project" value="UniProtKB-SubCell"/>
</dbReference>
<feature type="transmembrane region" description="Helical" evidence="11">
    <location>
        <begin position="299"/>
        <end position="320"/>
    </location>
</feature>
<organism evidence="15 16">
    <name type="scientific">Ilyobacter polytropus (strain ATCC 51220 / DSM 2926 / LMG 16218 / CuHBu1)</name>
    <dbReference type="NCBI Taxonomy" id="572544"/>
    <lineage>
        <taxon>Bacteria</taxon>
        <taxon>Fusobacteriati</taxon>
        <taxon>Fusobacteriota</taxon>
        <taxon>Fusobacteriia</taxon>
        <taxon>Fusobacteriales</taxon>
        <taxon>Fusobacteriaceae</taxon>
        <taxon>Ilyobacter</taxon>
    </lineage>
</organism>
<evidence type="ECO:0000256" key="7">
    <source>
        <dbReference type="ARBA" id="ARBA00022683"/>
    </source>
</evidence>
<comment type="subcellular location">
    <subcellularLocation>
        <location evidence="1">Cell inner membrane</location>
        <topology evidence="1">Multi-pass membrane protein</topology>
    </subcellularLocation>
</comment>